<dbReference type="InterPro" id="IPR006015">
    <property type="entry name" value="Universal_stress_UspA"/>
</dbReference>
<proteinExistence type="inferred from homology"/>
<dbReference type="InterPro" id="IPR006016">
    <property type="entry name" value="UspA"/>
</dbReference>
<gene>
    <name evidence="4" type="ORF">GCM10010517_64650</name>
</gene>
<comment type="caution">
    <text evidence="4">The sequence shown here is derived from an EMBL/GenBank/DDBJ whole genome shotgun (WGS) entry which is preliminary data.</text>
</comment>
<accession>A0ABN3W5S7</accession>
<dbReference type="EMBL" id="BAAAVI010000064">
    <property type="protein sequence ID" value="GAA2899157.1"/>
    <property type="molecule type" value="Genomic_DNA"/>
</dbReference>
<dbReference type="RefSeq" id="WP_344979458.1">
    <property type="nucleotide sequence ID" value="NZ_BAAAVI010000064.1"/>
</dbReference>
<evidence type="ECO:0000256" key="1">
    <source>
        <dbReference type="ARBA" id="ARBA00008791"/>
    </source>
</evidence>
<dbReference type="Gene3D" id="3.40.50.620">
    <property type="entry name" value="HUPs"/>
    <property type="match status" value="2"/>
</dbReference>
<evidence type="ECO:0000313" key="5">
    <source>
        <dbReference type="Proteomes" id="UP001500831"/>
    </source>
</evidence>
<name>A0ABN3W5S7_9ACTN</name>
<dbReference type="Proteomes" id="UP001500831">
    <property type="component" value="Unassembled WGS sequence"/>
</dbReference>
<dbReference type="PRINTS" id="PR01438">
    <property type="entry name" value="UNVRSLSTRESS"/>
</dbReference>
<feature type="region of interest" description="Disordered" evidence="2">
    <location>
        <begin position="1"/>
        <end position="26"/>
    </location>
</feature>
<comment type="similarity">
    <text evidence="1">Belongs to the universal stress protein A family.</text>
</comment>
<sequence length="298" mass="31862">MSPTDTGRSAPDAPDGSLPIVVGTDGSPDADRAVKWAADDAFRRRLPLRIVHVVEHGPYDTPRFAAPDWPRTLVRYGREVLLAAERLVRARQPSIDVSTELIEGSLTGILRGQAEGAAEIVLGSRGRGGFAGALLGSVSTHVAGHAHGPVVVVRPGAEEVRREVVVGVDDSPRSEPALAYAFEQARLRGAVLRVVHAWQLPVHAFAPEAVYDMDEVRRAQHEVVRERLGAWREKFPEVTVVDDVRGAHPVDALTDASTRADLVVVGSRGMGVIGSALLGSVSRGVLHHAHCPVAVVRP</sequence>
<dbReference type="PANTHER" id="PTHR46553:SF3">
    <property type="entry name" value="ADENINE NUCLEOTIDE ALPHA HYDROLASES-LIKE SUPERFAMILY PROTEIN"/>
    <property type="match status" value="1"/>
</dbReference>
<reference evidence="4 5" key="1">
    <citation type="journal article" date="2019" name="Int. J. Syst. Evol. Microbiol.">
        <title>The Global Catalogue of Microorganisms (GCM) 10K type strain sequencing project: providing services to taxonomists for standard genome sequencing and annotation.</title>
        <authorList>
            <consortium name="The Broad Institute Genomics Platform"/>
            <consortium name="The Broad Institute Genome Sequencing Center for Infectious Disease"/>
            <person name="Wu L."/>
            <person name="Ma J."/>
        </authorList>
    </citation>
    <scope>NUCLEOTIDE SEQUENCE [LARGE SCALE GENOMIC DNA]</scope>
    <source>
        <strain evidence="4 5">JCM 6242</strain>
    </source>
</reference>
<dbReference type="PANTHER" id="PTHR46553">
    <property type="entry name" value="ADENINE NUCLEOTIDE ALPHA HYDROLASES-LIKE SUPERFAMILY PROTEIN"/>
    <property type="match status" value="1"/>
</dbReference>
<feature type="domain" description="UspA" evidence="3">
    <location>
        <begin position="162"/>
        <end position="297"/>
    </location>
</feature>
<dbReference type="Pfam" id="PF00582">
    <property type="entry name" value="Usp"/>
    <property type="match status" value="2"/>
</dbReference>
<keyword evidence="5" id="KW-1185">Reference proteome</keyword>
<dbReference type="InterPro" id="IPR014729">
    <property type="entry name" value="Rossmann-like_a/b/a_fold"/>
</dbReference>
<dbReference type="SUPFAM" id="SSF52402">
    <property type="entry name" value="Adenine nucleotide alpha hydrolases-like"/>
    <property type="match status" value="2"/>
</dbReference>
<evidence type="ECO:0000313" key="4">
    <source>
        <dbReference type="EMBL" id="GAA2899157.1"/>
    </source>
</evidence>
<protein>
    <submittedName>
        <fullName evidence="4">Universal stress protein</fullName>
    </submittedName>
</protein>
<evidence type="ECO:0000259" key="3">
    <source>
        <dbReference type="Pfam" id="PF00582"/>
    </source>
</evidence>
<evidence type="ECO:0000256" key="2">
    <source>
        <dbReference type="SAM" id="MobiDB-lite"/>
    </source>
</evidence>
<organism evidence="4 5">
    <name type="scientific">Streptosporangium fragile</name>
    <dbReference type="NCBI Taxonomy" id="46186"/>
    <lineage>
        <taxon>Bacteria</taxon>
        <taxon>Bacillati</taxon>
        <taxon>Actinomycetota</taxon>
        <taxon>Actinomycetes</taxon>
        <taxon>Streptosporangiales</taxon>
        <taxon>Streptosporangiaceae</taxon>
        <taxon>Streptosporangium</taxon>
    </lineage>
</organism>
<feature type="domain" description="UspA" evidence="3">
    <location>
        <begin position="20"/>
        <end position="154"/>
    </location>
</feature>